<dbReference type="GO" id="GO:0005829">
    <property type="term" value="C:cytosol"/>
    <property type="evidence" value="ECO:0007669"/>
    <property type="project" value="TreeGrafter"/>
</dbReference>
<keyword evidence="1" id="KW-0479">Metal-binding</keyword>
<feature type="region of interest" description="Disordered" evidence="7">
    <location>
        <begin position="56"/>
        <end position="84"/>
    </location>
</feature>
<feature type="domain" description="EF-hand" evidence="9">
    <location>
        <begin position="329"/>
        <end position="364"/>
    </location>
</feature>
<dbReference type="AlphaFoldDB" id="A0A6G1GLT6"/>
<dbReference type="Proteomes" id="UP000800041">
    <property type="component" value="Unassembled WGS sequence"/>
</dbReference>
<evidence type="ECO:0000256" key="6">
    <source>
        <dbReference type="PROSITE-ProRule" id="PRU00228"/>
    </source>
</evidence>
<feature type="region of interest" description="Disordered" evidence="7">
    <location>
        <begin position="410"/>
        <end position="430"/>
    </location>
</feature>
<evidence type="ECO:0000256" key="3">
    <source>
        <dbReference type="ARBA" id="ARBA00022771"/>
    </source>
</evidence>
<evidence type="ECO:0000256" key="2">
    <source>
        <dbReference type="ARBA" id="ARBA00022737"/>
    </source>
</evidence>
<evidence type="ECO:0000313" key="10">
    <source>
        <dbReference type="EMBL" id="KAF1981926.1"/>
    </source>
</evidence>
<dbReference type="SMART" id="SM00054">
    <property type="entry name" value="EFh"/>
    <property type="match status" value="2"/>
</dbReference>
<evidence type="ECO:0000259" key="8">
    <source>
        <dbReference type="PROSITE" id="PS50135"/>
    </source>
</evidence>
<dbReference type="PROSITE" id="PS50135">
    <property type="entry name" value="ZF_ZZ_2"/>
    <property type="match status" value="1"/>
</dbReference>
<sequence>MASAPSSLTRDRFAVTLAVAAVTILGIGSVVYSQSQAAASAPLHRSNAVVRRRARTAVHNQDNPTDRVADTAEPVSAAAEPSLRDALSQVADTETGAGDMESIAPTEVTEVTEESFARDTQELANRQNLQQLLYRIAEERSRTLGRIHHMVSCSACTTSPIRGIRWHCLNCDNYNLCSSCDANSEQIHPRTHTFERIREPAPFLGPRTAPARPAIYPGDPALANSLALRPNVKKALMDTTEFDAAAIDGLWGNFTMYTDHRLEEDPSGVGGAISFRSFEKGFLPDALAAASAKNLCFDRIFDFYDANHDKIISFEEFVRGAAVLRGMEKESTKLRCIFRGYDIDGDGFVSRKDFLCIFQAYFKLQKILTHEYIESEFRILSLEKMSDLVKKSMPFASGFNHIRVQPNHLIGNPNRVAPRGPGIRRDADRNPRRDLLPHLWTAQRMENVDEKLRDRELKRTFYTDEEEGQSLSEASQRGFSERPKSNGRPVERCSSSPRAVRKDEQGLDTRARDDPLRWIHESLTSQDDNLFGDVVYQSIQEGMNSVLDELFKPLEDLALQVEASKADRRRWAREMQAFREKQEAEAAAKALQESEDAMDIDSDGASTDRTLNDVISSSDETKQPSLAARLVRNDDYSFPAEIAEQVDPMLPQRCPNTPPALPEYMLHLLVHLADHERVIRIRGPGRISFEEFERFIKARGADAGGGAGRPSEKEKTKFFGSWLEIGNTF</sequence>
<dbReference type="OrthoDB" id="2122982at2759"/>
<organism evidence="10 11">
    <name type="scientific">Aulographum hederae CBS 113979</name>
    <dbReference type="NCBI Taxonomy" id="1176131"/>
    <lineage>
        <taxon>Eukaryota</taxon>
        <taxon>Fungi</taxon>
        <taxon>Dikarya</taxon>
        <taxon>Ascomycota</taxon>
        <taxon>Pezizomycotina</taxon>
        <taxon>Dothideomycetes</taxon>
        <taxon>Pleosporomycetidae</taxon>
        <taxon>Aulographales</taxon>
        <taxon>Aulographaceae</taxon>
    </lineage>
</organism>
<proteinExistence type="predicted"/>
<dbReference type="PROSITE" id="PS00018">
    <property type="entry name" value="EF_HAND_1"/>
    <property type="match status" value="2"/>
</dbReference>
<dbReference type="InterPro" id="IPR028846">
    <property type="entry name" value="Recoverin"/>
</dbReference>
<keyword evidence="4" id="KW-0862">Zinc</keyword>
<dbReference type="Gene3D" id="1.10.238.10">
    <property type="entry name" value="EF-hand"/>
    <property type="match status" value="1"/>
</dbReference>
<keyword evidence="3 6" id="KW-0863">Zinc-finger</keyword>
<keyword evidence="11" id="KW-1185">Reference proteome</keyword>
<dbReference type="InterPro" id="IPR000433">
    <property type="entry name" value="Znf_ZZ"/>
</dbReference>
<dbReference type="GO" id="GO:0008270">
    <property type="term" value="F:zinc ion binding"/>
    <property type="evidence" value="ECO:0007669"/>
    <property type="project" value="UniProtKB-KW"/>
</dbReference>
<evidence type="ECO:0000256" key="5">
    <source>
        <dbReference type="ARBA" id="ARBA00022837"/>
    </source>
</evidence>
<dbReference type="GO" id="GO:0016020">
    <property type="term" value="C:membrane"/>
    <property type="evidence" value="ECO:0007669"/>
    <property type="project" value="TreeGrafter"/>
</dbReference>
<dbReference type="GO" id="GO:0005509">
    <property type="term" value="F:calcium ion binding"/>
    <property type="evidence" value="ECO:0007669"/>
    <property type="project" value="InterPro"/>
</dbReference>
<gene>
    <name evidence="10" type="ORF">K402DRAFT_398075</name>
</gene>
<evidence type="ECO:0000259" key="9">
    <source>
        <dbReference type="PROSITE" id="PS50222"/>
    </source>
</evidence>
<feature type="domain" description="ZZ-type" evidence="8">
    <location>
        <begin position="148"/>
        <end position="202"/>
    </location>
</feature>
<dbReference type="PROSITE" id="PS01357">
    <property type="entry name" value="ZF_ZZ_1"/>
    <property type="match status" value="1"/>
</dbReference>
<dbReference type="Gene3D" id="3.30.60.90">
    <property type="match status" value="1"/>
</dbReference>
<feature type="compositionally biased region" description="Polar residues" evidence="7">
    <location>
        <begin position="469"/>
        <end position="478"/>
    </location>
</feature>
<dbReference type="SUPFAM" id="SSF57850">
    <property type="entry name" value="RING/U-box"/>
    <property type="match status" value="1"/>
</dbReference>
<evidence type="ECO:0000256" key="1">
    <source>
        <dbReference type="ARBA" id="ARBA00022723"/>
    </source>
</evidence>
<evidence type="ECO:0000313" key="11">
    <source>
        <dbReference type="Proteomes" id="UP000800041"/>
    </source>
</evidence>
<dbReference type="Pfam" id="PF00569">
    <property type="entry name" value="ZZ"/>
    <property type="match status" value="1"/>
</dbReference>
<dbReference type="SMART" id="SM00291">
    <property type="entry name" value="ZnF_ZZ"/>
    <property type="match status" value="1"/>
</dbReference>
<dbReference type="PROSITE" id="PS50222">
    <property type="entry name" value="EF_HAND_2"/>
    <property type="match status" value="2"/>
</dbReference>
<reference evidence="10" key="1">
    <citation type="journal article" date="2020" name="Stud. Mycol.">
        <title>101 Dothideomycetes genomes: a test case for predicting lifestyles and emergence of pathogens.</title>
        <authorList>
            <person name="Haridas S."/>
            <person name="Albert R."/>
            <person name="Binder M."/>
            <person name="Bloem J."/>
            <person name="Labutti K."/>
            <person name="Salamov A."/>
            <person name="Andreopoulos B."/>
            <person name="Baker S."/>
            <person name="Barry K."/>
            <person name="Bills G."/>
            <person name="Bluhm B."/>
            <person name="Cannon C."/>
            <person name="Castanera R."/>
            <person name="Culley D."/>
            <person name="Daum C."/>
            <person name="Ezra D."/>
            <person name="Gonzalez J."/>
            <person name="Henrissat B."/>
            <person name="Kuo A."/>
            <person name="Liang C."/>
            <person name="Lipzen A."/>
            <person name="Lutzoni F."/>
            <person name="Magnuson J."/>
            <person name="Mondo S."/>
            <person name="Nolan M."/>
            <person name="Ohm R."/>
            <person name="Pangilinan J."/>
            <person name="Park H.-J."/>
            <person name="Ramirez L."/>
            <person name="Alfaro M."/>
            <person name="Sun H."/>
            <person name="Tritt A."/>
            <person name="Yoshinaga Y."/>
            <person name="Zwiers L.-H."/>
            <person name="Turgeon B."/>
            <person name="Goodwin S."/>
            <person name="Spatafora J."/>
            <person name="Crous P."/>
            <person name="Grigoriev I."/>
        </authorList>
    </citation>
    <scope>NUCLEOTIDE SEQUENCE</scope>
    <source>
        <strain evidence="10">CBS 113979</strain>
    </source>
</reference>
<dbReference type="EMBL" id="ML977191">
    <property type="protein sequence ID" value="KAF1981926.1"/>
    <property type="molecule type" value="Genomic_DNA"/>
</dbReference>
<name>A0A6G1GLT6_9PEZI</name>
<dbReference type="InterPro" id="IPR018247">
    <property type="entry name" value="EF_Hand_1_Ca_BS"/>
</dbReference>
<dbReference type="InterPro" id="IPR002048">
    <property type="entry name" value="EF_hand_dom"/>
</dbReference>
<dbReference type="PANTHER" id="PTHR23055:SF187">
    <property type="entry name" value="EF HAND DOMAIN PROTEIN (AFU_ORTHOLOGUE AFUA_6G07310)"/>
    <property type="match status" value="1"/>
</dbReference>
<dbReference type="PANTHER" id="PTHR23055">
    <property type="entry name" value="CALCIUM BINDING PROTEINS"/>
    <property type="match status" value="1"/>
</dbReference>
<feature type="compositionally biased region" description="Acidic residues" evidence="7">
    <location>
        <begin position="593"/>
        <end position="602"/>
    </location>
</feature>
<dbReference type="SUPFAM" id="SSF47473">
    <property type="entry name" value="EF-hand"/>
    <property type="match status" value="1"/>
</dbReference>
<dbReference type="CDD" id="cd00051">
    <property type="entry name" value="EFh"/>
    <property type="match status" value="1"/>
</dbReference>
<keyword evidence="2" id="KW-0677">Repeat</keyword>
<feature type="region of interest" description="Disordered" evidence="7">
    <location>
        <begin position="463"/>
        <end position="508"/>
    </location>
</feature>
<evidence type="ECO:0000256" key="4">
    <source>
        <dbReference type="ARBA" id="ARBA00022833"/>
    </source>
</evidence>
<protein>
    <submittedName>
        <fullName evidence="10">EF-hand</fullName>
    </submittedName>
</protein>
<dbReference type="InterPro" id="IPR011992">
    <property type="entry name" value="EF-hand-dom_pair"/>
</dbReference>
<dbReference type="InterPro" id="IPR043145">
    <property type="entry name" value="Znf_ZZ_sf"/>
</dbReference>
<feature type="domain" description="EF-hand" evidence="9">
    <location>
        <begin position="292"/>
        <end position="327"/>
    </location>
</feature>
<feature type="region of interest" description="Disordered" evidence="7">
    <location>
        <begin position="586"/>
        <end position="609"/>
    </location>
</feature>
<keyword evidence="5" id="KW-0106">Calcium</keyword>
<dbReference type="CDD" id="cd02249">
    <property type="entry name" value="ZZ"/>
    <property type="match status" value="1"/>
</dbReference>
<accession>A0A6G1GLT6</accession>
<evidence type="ECO:0000256" key="7">
    <source>
        <dbReference type="SAM" id="MobiDB-lite"/>
    </source>
</evidence>